<dbReference type="EMBL" id="FMUH01000006">
    <property type="protein sequence ID" value="SCX56713.1"/>
    <property type="molecule type" value="Genomic_DNA"/>
</dbReference>
<protein>
    <submittedName>
        <fullName evidence="1">Uncharacterized protein</fullName>
    </submittedName>
</protein>
<proteinExistence type="predicted"/>
<sequence>MTTPFEPASVVAARQLATEAHEAHRSPTLLRTRAGARRVAVARARRDAAAGWTEVPVAG</sequence>
<dbReference type="AlphaFoldDB" id="A0A1G4YTE1"/>
<keyword evidence="2" id="KW-1185">Reference proteome</keyword>
<dbReference type="Proteomes" id="UP000198981">
    <property type="component" value="Unassembled WGS sequence"/>
</dbReference>
<dbReference type="STRING" id="1960309.SAMN03159343_3486"/>
<gene>
    <name evidence="1" type="ORF">SAMN03159343_3486</name>
</gene>
<evidence type="ECO:0000313" key="2">
    <source>
        <dbReference type="Proteomes" id="UP000198981"/>
    </source>
</evidence>
<dbReference type="RefSeq" id="WP_092806678.1">
    <property type="nucleotide sequence ID" value="NZ_FMUH01000006.1"/>
</dbReference>
<name>A0A1G4YTE1_9ACTN</name>
<organism evidence="1 2">
    <name type="scientific">Klenkia marina</name>
    <dbReference type="NCBI Taxonomy" id="1960309"/>
    <lineage>
        <taxon>Bacteria</taxon>
        <taxon>Bacillati</taxon>
        <taxon>Actinomycetota</taxon>
        <taxon>Actinomycetes</taxon>
        <taxon>Geodermatophilales</taxon>
        <taxon>Geodermatophilaceae</taxon>
        <taxon>Klenkia</taxon>
    </lineage>
</organism>
<reference evidence="2" key="1">
    <citation type="submission" date="2016-10" db="EMBL/GenBank/DDBJ databases">
        <authorList>
            <person name="Varghese N."/>
            <person name="Submissions S."/>
        </authorList>
    </citation>
    <scope>NUCLEOTIDE SEQUENCE [LARGE SCALE GENOMIC DNA]</scope>
    <source>
        <strain evidence="2">DSM 45722</strain>
    </source>
</reference>
<accession>A0A1G4YTE1</accession>
<evidence type="ECO:0000313" key="1">
    <source>
        <dbReference type="EMBL" id="SCX56713.1"/>
    </source>
</evidence>